<dbReference type="InterPro" id="IPR012381">
    <property type="entry name" value="EutP_PduV"/>
</dbReference>
<keyword evidence="3" id="KW-1185">Reference proteome</keyword>
<dbReference type="PANTHER" id="PTHR40453">
    <property type="entry name" value="PROTEIN YOEF"/>
    <property type="match status" value="1"/>
</dbReference>
<proteinExistence type="inferred from homology"/>
<evidence type="ECO:0000313" key="3">
    <source>
        <dbReference type="Proteomes" id="UP000224563"/>
    </source>
</evidence>
<dbReference type="InterPro" id="IPR027417">
    <property type="entry name" value="P-loop_NTPase"/>
</dbReference>
<dbReference type="GO" id="GO:0005524">
    <property type="term" value="F:ATP binding"/>
    <property type="evidence" value="ECO:0007669"/>
    <property type="project" value="UniProtKB-UniRule"/>
</dbReference>
<dbReference type="Gene3D" id="3.40.50.300">
    <property type="entry name" value="P-loop containing nucleotide triphosphate hydrolases"/>
    <property type="match status" value="1"/>
</dbReference>
<dbReference type="GO" id="GO:0006576">
    <property type="term" value="P:biogenic amine metabolic process"/>
    <property type="evidence" value="ECO:0007669"/>
    <property type="project" value="InterPro"/>
</dbReference>
<keyword evidence="1" id="KW-0547">Nucleotide-binding</keyword>
<dbReference type="NCBIfam" id="TIGR02528">
    <property type="entry name" value="EutP"/>
    <property type="match status" value="1"/>
</dbReference>
<reference evidence="2 3" key="1">
    <citation type="submission" date="2017-10" db="EMBL/GenBank/DDBJ databases">
        <title>Resolving the taxonomy of Roseburia spp., Eubacterium rectale and Agathobacter spp. through phylogenomic analysis.</title>
        <authorList>
            <person name="Sheridan P.O."/>
            <person name="Walker A.W."/>
            <person name="Duncan S.H."/>
            <person name="Scott K.P."/>
            <person name="Toole P.W.O."/>
            <person name="Luis P."/>
            <person name="Flint H.J."/>
        </authorList>
    </citation>
    <scope>NUCLEOTIDE SEQUENCE [LARGE SCALE GENOMIC DNA]</scope>
    <source>
        <strain evidence="2 3">JK623</strain>
    </source>
</reference>
<dbReference type="PANTHER" id="PTHR40453:SF1">
    <property type="entry name" value="PROTEIN YOEF"/>
    <property type="match status" value="1"/>
</dbReference>
<evidence type="ECO:0000313" key="2">
    <source>
        <dbReference type="EMBL" id="PHU38828.1"/>
    </source>
</evidence>
<dbReference type="AlphaFoldDB" id="A0A2G3E6B0"/>
<dbReference type="Proteomes" id="UP000224563">
    <property type="component" value="Unassembled WGS sequence"/>
</dbReference>
<dbReference type="RefSeq" id="WP_031546335.1">
    <property type="nucleotide sequence ID" value="NZ_JANSWH010000069.1"/>
</dbReference>
<comment type="caution">
    <text evidence="2">The sequence shown here is derived from an EMBL/GenBank/DDBJ whole genome shotgun (WGS) entry which is preliminary data.</text>
</comment>
<reference evidence="2 3" key="2">
    <citation type="submission" date="2017-10" db="EMBL/GenBank/DDBJ databases">
        <authorList>
            <person name="Banno H."/>
            <person name="Chua N.-H."/>
        </authorList>
    </citation>
    <scope>NUCLEOTIDE SEQUENCE [LARGE SCALE GENOMIC DNA]</scope>
    <source>
        <strain evidence="2 3">JK623</strain>
    </source>
</reference>
<sequence length="142" mass="15895">MKKLILMGRSMAGKTTLTQALRGEEIRYYKTQDVKHYESVIDTPGEYAQSHRLAKALALYTYEADVVGILCSATEPYSIFSPNCTSQANRECIGIVTKIDLPNANVPLADRWLRNAGCRTIFHVDSKHGVGIQEILDYLQSQ</sequence>
<dbReference type="CDD" id="cd00882">
    <property type="entry name" value="Ras_like_GTPase"/>
    <property type="match status" value="1"/>
</dbReference>
<gene>
    <name evidence="2" type="primary">eutP</name>
    <name evidence="2" type="ORF">CSX02_00540</name>
</gene>
<name>A0A2G3E6B0_9FIRM</name>
<accession>A0A2G3E6B0</accession>
<evidence type="ECO:0000256" key="1">
    <source>
        <dbReference type="PIRNR" id="PIRNR036409"/>
    </source>
</evidence>
<dbReference type="SUPFAM" id="SSF52540">
    <property type="entry name" value="P-loop containing nucleoside triphosphate hydrolases"/>
    <property type="match status" value="1"/>
</dbReference>
<organism evidence="2 3">
    <name type="scientific">Agathobacter ruminis</name>
    <dbReference type="NCBI Taxonomy" id="1712665"/>
    <lineage>
        <taxon>Bacteria</taxon>
        <taxon>Bacillati</taxon>
        <taxon>Bacillota</taxon>
        <taxon>Clostridia</taxon>
        <taxon>Lachnospirales</taxon>
        <taxon>Lachnospiraceae</taxon>
        <taxon>Agathobacter</taxon>
    </lineage>
</organism>
<dbReference type="EMBL" id="PDYG01000002">
    <property type="protein sequence ID" value="PHU38828.1"/>
    <property type="molecule type" value="Genomic_DNA"/>
</dbReference>
<protein>
    <submittedName>
        <fullName evidence="2">Ethanolamine utilization protein EutP</fullName>
    </submittedName>
</protein>
<dbReference type="PIRSF" id="PIRSF036409">
    <property type="entry name" value="EutP_PduV"/>
    <property type="match status" value="1"/>
</dbReference>
<comment type="similarity">
    <text evidence="1">Belongs to the EutP/PduV family.</text>
</comment>
<dbReference type="Pfam" id="PF10662">
    <property type="entry name" value="PduV-EutP"/>
    <property type="match status" value="1"/>
</dbReference>